<accession>A5IJF5</accession>
<protein>
    <submittedName>
        <fullName evidence="1">Glycosyl transferase, group 1</fullName>
    </submittedName>
</protein>
<dbReference type="KEGG" id="tpt:Tpet_0299"/>
<evidence type="ECO:0000313" key="1">
    <source>
        <dbReference type="EMBL" id="ABQ46328.1"/>
    </source>
</evidence>
<name>A5IJF5_THEP1</name>
<dbReference type="Gene3D" id="3.40.50.2000">
    <property type="entry name" value="Glycogen Phosphorylase B"/>
    <property type="match status" value="2"/>
</dbReference>
<dbReference type="SUPFAM" id="SSF53756">
    <property type="entry name" value="UDP-Glycosyltransferase/glycogen phosphorylase"/>
    <property type="match status" value="1"/>
</dbReference>
<dbReference type="AlphaFoldDB" id="A5IJF5"/>
<dbReference type="Pfam" id="PF13692">
    <property type="entry name" value="Glyco_trans_1_4"/>
    <property type="match status" value="1"/>
</dbReference>
<evidence type="ECO:0000313" key="2">
    <source>
        <dbReference type="Proteomes" id="UP000006558"/>
    </source>
</evidence>
<reference evidence="1 2" key="2">
    <citation type="journal article" date="2009" name="Proc. Natl. Acad. Sci. U.S.A.">
        <title>On the chimeric nature, thermophilic origin, and phylogenetic placement of the Thermotogales.</title>
        <authorList>
            <person name="Zhaxybayeva O."/>
            <person name="Swithers K.S."/>
            <person name="Lapierre P."/>
            <person name="Fournier G.P."/>
            <person name="Bickhart D.M."/>
            <person name="DeBoy R.T."/>
            <person name="Nelson K.E."/>
            <person name="Nesbo C.L."/>
            <person name="Doolittle W.F."/>
            <person name="Gogarten J.P."/>
            <person name="Noll K.M."/>
        </authorList>
    </citation>
    <scope>NUCLEOTIDE SEQUENCE [LARGE SCALE GENOMIC DNA]</scope>
    <source>
        <strain evidence="2">ATCC BAA-488 / DSM 13995 / JCM 10881 / RKU-1</strain>
    </source>
</reference>
<gene>
    <name evidence="1" type="ordered locus">Tpet_0299</name>
</gene>
<reference evidence="2" key="1">
    <citation type="submission" date="2007-05" db="EMBL/GenBank/DDBJ databases">
        <title>Complete sequence of Thermotoga petrophila RKU-1.</title>
        <authorList>
            <consortium name="US DOE Joint Genome Institute"/>
            <person name="Copeland A."/>
            <person name="Lucas S."/>
            <person name="Lapidus A."/>
            <person name="Barry K."/>
            <person name="Glavina del Rio T."/>
            <person name="Dalin E."/>
            <person name="Tice H."/>
            <person name="Pitluck S."/>
            <person name="Sims D."/>
            <person name="Brettin T."/>
            <person name="Bruce D."/>
            <person name="Detter J.C."/>
            <person name="Han C."/>
            <person name="Tapia R."/>
            <person name="Schmutz J."/>
            <person name="Larimer F."/>
            <person name="Land M."/>
            <person name="Hauser L."/>
            <person name="Kyrpides N."/>
            <person name="Mikhailova N."/>
            <person name="Nelson K."/>
            <person name="Gogarten J.P."/>
            <person name="Noll K."/>
            <person name="Richardson P."/>
        </authorList>
    </citation>
    <scope>NUCLEOTIDE SEQUENCE [LARGE SCALE GENOMIC DNA]</scope>
    <source>
        <strain evidence="2">ATCC BAA-488 / DSM 13995 / JCM 10881 / RKU-1</strain>
    </source>
</reference>
<dbReference type="STRING" id="390874.Tpet_0299"/>
<dbReference type="EMBL" id="CP000702">
    <property type="protein sequence ID" value="ABQ46328.1"/>
    <property type="molecule type" value="Genomic_DNA"/>
</dbReference>
<dbReference type="GO" id="GO:0016740">
    <property type="term" value="F:transferase activity"/>
    <property type="evidence" value="ECO:0007669"/>
    <property type="project" value="UniProtKB-KW"/>
</dbReference>
<proteinExistence type="predicted"/>
<dbReference type="HOGENOM" id="CLU_063441_0_0_0"/>
<keyword evidence="1" id="KW-0808">Transferase</keyword>
<dbReference type="eggNOG" id="COG0438">
    <property type="taxonomic scope" value="Bacteria"/>
</dbReference>
<dbReference type="Proteomes" id="UP000006558">
    <property type="component" value="Chromosome"/>
</dbReference>
<sequence length="387" mass="45359">MIYISTFEDLEFTPGVRKKIYSQSRWFAHYTGENTHIILTKNRATFWQVLTAGKDILFSEKLFDVNGIFEKSRYYRKLLGVLPRLTADSSLRFKVAYTRTVVYDKHLLNLLTALKKEGFKIVLEIPTPAFVKEYINSFPKGWYKLFNFLLYHKKIYRLADLIVSIGEMSPVLKGLEDKVLVIGNGIDLNEIPVIDPPKFEKELHLIGVANVAYWHGYDRVIKGLWEYYRKTPGKKVYFHIVGDGPELPRLRKLTKKLELEEYVVFHGPKHGEELDKMFEKMHVGIGALGNHRKKLLTTSELKIREYCARGIPFVSASYDPDFPEDFPFLLRIPSDESPVDIQKVISFYEELKKTHPDYPLLMRKYAEEHLSWEIKMKPLVERIMEMR</sequence>
<dbReference type="RefSeq" id="WP_011942966.1">
    <property type="nucleotide sequence ID" value="NC_009486.1"/>
</dbReference>
<organism evidence="1 2">
    <name type="scientific">Thermotoga petrophila (strain ATCC BAA-488 / DSM 13995 / JCM 10881 / RKU-1)</name>
    <dbReference type="NCBI Taxonomy" id="390874"/>
    <lineage>
        <taxon>Bacteria</taxon>
        <taxon>Thermotogati</taxon>
        <taxon>Thermotogota</taxon>
        <taxon>Thermotogae</taxon>
        <taxon>Thermotogales</taxon>
        <taxon>Thermotogaceae</taxon>
        <taxon>Thermotoga</taxon>
    </lineage>
</organism>